<keyword evidence="3" id="KW-1185">Reference proteome</keyword>
<protein>
    <submittedName>
        <fullName evidence="2">Tlr1744 protein</fullName>
    </submittedName>
</protein>
<dbReference type="CDD" id="cd06587">
    <property type="entry name" value="VOC"/>
    <property type="match status" value="1"/>
</dbReference>
<gene>
    <name evidence="2" type="ordered locus">tlr1744</name>
</gene>
<reference evidence="2 3" key="1">
    <citation type="journal article" date="2002" name="DNA Res.">
        <title>Complete genome structure of the thermophilic cyanobacterium Thermosynechococcus elongatus BP-1.</title>
        <authorList>
            <person name="Nakamura Y."/>
            <person name="Kaneko T."/>
            <person name="Sato S."/>
            <person name="Ikeuchi M."/>
            <person name="Katoh H."/>
            <person name="Sasamoto S."/>
            <person name="Watanabe A."/>
            <person name="Iriguchi M."/>
            <person name="Kawashima K."/>
            <person name="Kimura T."/>
            <person name="Kishida Y."/>
            <person name="Kiyokawa C."/>
            <person name="Kohara M."/>
            <person name="Matsumoto M."/>
            <person name="Matsuno A."/>
            <person name="Nakazaki N."/>
            <person name="Shimpo S."/>
            <person name="Sugimoto M."/>
            <person name="Takeuchi C."/>
            <person name="Yamada M."/>
            <person name="Tabata S."/>
        </authorList>
    </citation>
    <scope>NUCLEOTIDE SEQUENCE [LARGE SCALE GENOMIC DNA]</scope>
    <source>
        <strain evidence="3">IAM M-273 / NIES-2133 / BP-1</strain>
    </source>
</reference>
<dbReference type="InterPro" id="IPR004360">
    <property type="entry name" value="Glyas_Fos-R_dOase_dom"/>
</dbReference>
<proteinExistence type="predicted"/>
<accession>Q8DI47</accession>
<feature type="domain" description="Glyoxalase/fosfomycin resistance/dioxygenase" evidence="1">
    <location>
        <begin position="3"/>
        <end position="133"/>
    </location>
</feature>
<dbReference type="AlphaFoldDB" id="Q8DI47"/>
<dbReference type="Proteomes" id="UP000000440">
    <property type="component" value="Chromosome"/>
</dbReference>
<dbReference type="EnsemblBacteria" id="BAC09296">
    <property type="protein sequence ID" value="BAC09296"/>
    <property type="gene ID" value="BAC09296"/>
</dbReference>
<evidence type="ECO:0000313" key="3">
    <source>
        <dbReference type="Proteomes" id="UP000000440"/>
    </source>
</evidence>
<organism evidence="2 3">
    <name type="scientific">Thermosynechococcus vestitus (strain NIES-2133 / IAM M-273 / BP-1)</name>
    <dbReference type="NCBI Taxonomy" id="197221"/>
    <lineage>
        <taxon>Bacteria</taxon>
        <taxon>Bacillati</taxon>
        <taxon>Cyanobacteriota</taxon>
        <taxon>Cyanophyceae</taxon>
        <taxon>Acaryochloridales</taxon>
        <taxon>Thermosynechococcaceae</taxon>
        <taxon>Thermosynechococcus</taxon>
    </lineage>
</organism>
<dbReference type="KEGG" id="tel:tlr1744"/>
<dbReference type="EMBL" id="BA000039">
    <property type="protein sequence ID" value="BAC09296.1"/>
    <property type="molecule type" value="Genomic_DNA"/>
</dbReference>
<evidence type="ECO:0000259" key="1">
    <source>
        <dbReference type="Pfam" id="PF00903"/>
    </source>
</evidence>
<sequence length="141" mass="16143">MAFHHVSIRTANIQRAIAFYECLGFTMDVRFTTGYTLACWLKGWHTRLELLQVPQPKPAADSFHDEHYVGYYHLSFDLSDHPDPLETWLNQVGETLKAQSLPFELLLKPTQQVIGSSLYHIAFIRDCDGLPIEFLQCLGSC</sequence>
<name>Q8DI47_THEVB</name>
<dbReference type="SUPFAM" id="SSF54593">
    <property type="entry name" value="Glyoxalase/Bleomycin resistance protein/Dihydroxybiphenyl dioxygenase"/>
    <property type="match status" value="1"/>
</dbReference>
<dbReference type="InterPro" id="IPR029068">
    <property type="entry name" value="Glyas_Bleomycin-R_OHBP_Dase"/>
</dbReference>
<dbReference type="RefSeq" id="WP_011057581.1">
    <property type="nucleotide sequence ID" value="NC_004113.1"/>
</dbReference>
<dbReference type="STRING" id="197221.gene:10748348"/>
<evidence type="ECO:0000313" key="2">
    <source>
        <dbReference type="EMBL" id="BAC09296.1"/>
    </source>
</evidence>
<dbReference type="PATRIC" id="fig|197221.4.peg.1825"/>
<dbReference type="Gene3D" id="3.10.180.10">
    <property type="entry name" value="2,3-Dihydroxybiphenyl 1,2-Dioxygenase, domain 1"/>
    <property type="match status" value="1"/>
</dbReference>
<dbReference type="Pfam" id="PF00903">
    <property type="entry name" value="Glyoxalase"/>
    <property type="match status" value="1"/>
</dbReference>
<dbReference type="eggNOG" id="COG0346">
    <property type="taxonomic scope" value="Bacteria"/>
</dbReference>